<protein>
    <recommendedName>
        <fullName evidence="13">Potassium channel</fullName>
    </recommendedName>
</protein>
<feature type="region of interest" description="Disordered" evidence="14">
    <location>
        <begin position="542"/>
        <end position="578"/>
    </location>
</feature>
<evidence type="ECO:0000313" key="18">
    <source>
        <dbReference type="Proteomes" id="UP001341281"/>
    </source>
</evidence>
<dbReference type="InterPro" id="IPR005821">
    <property type="entry name" value="Ion_trans_dom"/>
</dbReference>
<dbReference type="Gene3D" id="1.10.287.70">
    <property type="match status" value="1"/>
</dbReference>
<dbReference type="InterPro" id="IPR014710">
    <property type="entry name" value="RmlC-like_jellyroll"/>
</dbReference>
<feature type="transmembrane region" description="Helical" evidence="13">
    <location>
        <begin position="50"/>
        <end position="70"/>
    </location>
</feature>
<dbReference type="InterPro" id="IPR018490">
    <property type="entry name" value="cNMP-bd_dom_sf"/>
</dbReference>
<feature type="transmembrane region" description="Helical" evidence="13">
    <location>
        <begin position="82"/>
        <end position="108"/>
    </location>
</feature>
<keyword evidence="10 13" id="KW-0406">Ion transport</keyword>
<feature type="compositionally biased region" description="Basic and acidic residues" evidence="14">
    <location>
        <begin position="563"/>
        <end position="575"/>
    </location>
</feature>
<dbReference type="CDD" id="cd00038">
    <property type="entry name" value="CAP_ED"/>
    <property type="match status" value="1"/>
</dbReference>
<dbReference type="PROSITE" id="PS51490">
    <property type="entry name" value="KHA"/>
    <property type="match status" value="1"/>
</dbReference>
<dbReference type="Pfam" id="PF00027">
    <property type="entry name" value="cNMP_binding"/>
    <property type="match status" value="1"/>
</dbReference>
<evidence type="ECO:0000259" key="15">
    <source>
        <dbReference type="PROSITE" id="PS50042"/>
    </source>
</evidence>
<evidence type="ECO:0000256" key="14">
    <source>
        <dbReference type="SAM" id="MobiDB-lite"/>
    </source>
</evidence>
<evidence type="ECO:0000256" key="7">
    <source>
        <dbReference type="ARBA" id="ARBA00022882"/>
    </source>
</evidence>
<evidence type="ECO:0000256" key="3">
    <source>
        <dbReference type="ARBA" id="ARBA00022448"/>
    </source>
</evidence>
<feature type="domain" description="Cyclic nucleotide-binding" evidence="15">
    <location>
        <begin position="415"/>
        <end position="514"/>
    </location>
</feature>
<dbReference type="InterPro" id="IPR000595">
    <property type="entry name" value="cNMP-bd_dom"/>
</dbReference>
<feature type="domain" description="KHA" evidence="16">
    <location>
        <begin position="690"/>
        <end position="780"/>
    </location>
</feature>
<evidence type="ECO:0000256" key="12">
    <source>
        <dbReference type="ARBA" id="ARBA00023303"/>
    </source>
</evidence>
<organism evidence="17 18">
    <name type="scientific">Paspalum notatum var. saurae</name>
    <dbReference type="NCBI Taxonomy" id="547442"/>
    <lineage>
        <taxon>Eukaryota</taxon>
        <taxon>Viridiplantae</taxon>
        <taxon>Streptophyta</taxon>
        <taxon>Embryophyta</taxon>
        <taxon>Tracheophyta</taxon>
        <taxon>Spermatophyta</taxon>
        <taxon>Magnoliopsida</taxon>
        <taxon>Liliopsida</taxon>
        <taxon>Poales</taxon>
        <taxon>Poaceae</taxon>
        <taxon>PACMAD clade</taxon>
        <taxon>Panicoideae</taxon>
        <taxon>Andropogonodae</taxon>
        <taxon>Paspaleae</taxon>
        <taxon>Paspalinae</taxon>
        <taxon>Paspalum</taxon>
    </lineage>
</organism>
<keyword evidence="9 13" id="KW-1133">Transmembrane helix</keyword>
<dbReference type="PROSITE" id="PS50042">
    <property type="entry name" value="CNMP_BINDING_3"/>
    <property type="match status" value="1"/>
</dbReference>
<dbReference type="AlphaFoldDB" id="A0AAQ3WSG6"/>
<dbReference type="SUPFAM" id="SSF51206">
    <property type="entry name" value="cAMP-binding domain-like"/>
    <property type="match status" value="1"/>
</dbReference>
<comment type="caution">
    <text evidence="13">Lacks conserved residue(s) required for the propagation of feature annotation.</text>
</comment>
<evidence type="ECO:0000256" key="8">
    <source>
        <dbReference type="ARBA" id="ARBA00022958"/>
    </source>
</evidence>
<evidence type="ECO:0000256" key="11">
    <source>
        <dbReference type="ARBA" id="ARBA00023136"/>
    </source>
</evidence>
<gene>
    <name evidence="17" type="ORF">U9M48_021174</name>
</gene>
<dbReference type="InterPro" id="IPR021789">
    <property type="entry name" value="KHA_dom"/>
</dbReference>
<evidence type="ECO:0000256" key="1">
    <source>
        <dbReference type="ARBA" id="ARBA00004141"/>
    </source>
</evidence>
<keyword evidence="6 13" id="KW-0631">Potassium channel</keyword>
<evidence type="ECO:0000256" key="4">
    <source>
        <dbReference type="ARBA" id="ARBA00022538"/>
    </source>
</evidence>
<dbReference type="PANTHER" id="PTHR45743">
    <property type="entry name" value="POTASSIUM CHANNEL AKT1"/>
    <property type="match status" value="1"/>
</dbReference>
<evidence type="ECO:0000256" key="10">
    <source>
        <dbReference type="ARBA" id="ARBA00023065"/>
    </source>
</evidence>
<evidence type="ECO:0000256" key="13">
    <source>
        <dbReference type="RuleBase" id="RU369015"/>
    </source>
</evidence>
<evidence type="ECO:0000256" key="2">
    <source>
        <dbReference type="ARBA" id="ARBA00007929"/>
    </source>
</evidence>
<evidence type="ECO:0000313" key="17">
    <source>
        <dbReference type="EMBL" id="WVZ72763.1"/>
    </source>
</evidence>
<keyword evidence="3 13" id="KW-0813">Transport</keyword>
<dbReference type="InterPro" id="IPR045319">
    <property type="entry name" value="KAT/AKT"/>
</dbReference>
<evidence type="ECO:0000256" key="5">
    <source>
        <dbReference type="ARBA" id="ARBA00022692"/>
    </source>
</evidence>
<dbReference type="InterPro" id="IPR003938">
    <property type="entry name" value="K_chnl_volt-dep_EAG/ELK/ERG"/>
</dbReference>
<accession>A0AAQ3WSG6</accession>
<keyword evidence="18" id="KW-1185">Reference proteome</keyword>
<comment type="domain">
    <text evidence="13">The KHA domain (rich in hydrophobic and acidic residues) present in the C-terminal part is likely to be important for tetramerization.</text>
</comment>
<keyword evidence="11 13" id="KW-0472">Membrane</keyword>
<dbReference type="FunFam" id="1.10.287.70:FF:000123">
    <property type="entry name" value="Potassium channel KAT3"/>
    <property type="match status" value="1"/>
</dbReference>
<evidence type="ECO:0000256" key="6">
    <source>
        <dbReference type="ARBA" id="ARBA00022826"/>
    </source>
</evidence>
<comment type="subunit">
    <text evidence="13">The potassium channel is composed of a homo- or heterotetrameric complex of pore-forming subunits.</text>
</comment>
<dbReference type="SUPFAM" id="SSF81324">
    <property type="entry name" value="Voltage-gated potassium channels"/>
    <property type="match status" value="1"/>
</dbReference>
<dbReference type="GO" id="GO:0005249">
    <property type="term" value="F:voltage-gated potassium channel activity"/>
    <property type="evidence" value="ECO:0007669"/>
    <property type="project" value="UniProtKB-UniRule"/>
</dbReference>
<keyword evidence="7 13" id="KW-0851">Voltage-gated channel</keyword>
<comment type="subcellular location">
    <subcellularLocation>
        <location evidence="1 13">Membrane</location>
        <topology evidence="1 13">Multi-pass membrane protein</topology>
    </subcellularLocation>
</comment>
<keyword evidence="8 13" id="KW-0630">Potassium</keyword>
<dbReference type="Proteomes" id="UP001341281">
    <property type="component" value="Chromosome 04"/>
</dbReference>
<evidence type="ECO:0000259" key="16">
    <source>
        <dbReference type="PROSITE" id="PS51490"/>
    </source>
</evidence>
<keyword evidence="5 13" id="KW-0812">Transmembrane</keyword>
<dbReference type="PANTHER" id="PTHR45743:SF54">
    <property type="entry name" value="POTASSIUM CHANNEL KAT2"/>
    <property type="match status" value="1"/>
</dbReference>
<dbReference type="PRINTS" id="PR01463">
    <property type="entry name" value="EAGCHANLFMLY"/>
</dbReference>
<name>A0AAQ3WSG6_PASNO</name>
<dbReference type="SMART" id="SM00100">
    <property type="entry name" value="cNMP"/>
    <property type="match status" value="1"/>
</dbReference>
<dbReference type="EMBL" id="CP144748">
    <property type="protein sequence ID" value="WVZ72763.1"/>
    <property type="molecule type" value="Genomic_DNA"/>
</dbReference>
<reference evidence="17 18" key="1">
    <citation type="submission" date="2024-02" db="EMBL/GenBank/DDBJ databases">
        <title>High-quality chromosome-scale genome assembly of Pensacola bahiagrass (Paspalum notatum Flugge var. saurae).</title>
        <authorList>
            <person name="Vega J.M."/>
            <person name="Podio M."/>
            <person name="Orjuela J."/>
            <person name="Siena L.A."/>
            <person name="Pessino S.C."/>
            <person name="Combes M.C."/>
            <person name="Mariac C."/>
            <person name="Albertini E."/>
            <person name="Pupilli F."/>
            <person name="Ortiz J.P.A."/>
            <person name="Leblanc O."/>
        </authorList>
    </citation>
    <scope>NUCLEOTIDE SEQUENCE [LARGE SCALE GENOMIC DNA]</scope>
    <source>
        <strain evidence="17">R1</strain>
        <tissue evidence="17">Leaf</tissue>
    </source>
</reference>
<comment type="similarity">
    <text evidence="2 13">Belongs to the potassium channel family. Plant (TC 1.A.1.4) subfamily.</text>
</comment>
<dbReference type="GO" id="GO:0034702">
    <property type="term" value="C:monoatomic ion channel complex"/>
    <property type="evidence" value="ECO:0007669"/>
    <property type="project" value="UniProtKB-KW"/>
</dbReference>
<keyword evidence="4 13" id="KW-0633">Potassium transport</keyword>
<evidence type="ECO:0000256" key="9">
    <source>
        <dbReference type="ARBA" id="ARBA00022989"/>
    </source>
</evidence>
<dbReference type="Gene3D" id="2.60.120.10">
    <property type="entry name" value="Jelly Rolls"/>
    <property type="match status" value="1"/>
</dbReference>
<proteinExistence type="inferred from homology"/>
<comment type="function">
    <text evidence="13">Potassium channel.</text>
</comment>
<dbReference type="Pfam" id="PF00520">
    <property type="entry name" value="Ion_trans"/>
    <property type="match status" value="2"/>
</dbReference>
<dbReference type="Pfam" id="PF11834">
    <property type="entry name" value="KHA"/>
    <property type="match status" value="1"/>
</dbReference>
<sequence length="780" mass="89576">MEDVSNIFRKDLLLSLGARANQSIKLRKFIISPYDSRYRVYNPHLTCLSYLLRIWETFLLVLVVYSAWICPFELAFLRNLSWVLFLVENIVNIFFAIDIILTFFLAYLDQKSYLLVDNTKKIAARYISSWFIFDVCSTLPYNHLEYCLKSMQMALLIGFLTCYGYGASDVSVICLPGMDEPAEVAGHLLVEEKLEKDIRLDYYWIRCIKLISGSVYVPFKHETNQCIVTLFAVHCSGCFNYLIANRYPNPARTWIGAARPNYRLESLWVRYVTSMYWSITTLTTTGYGDLHAENPREMLFSICYIIPNMTNLVVQPGCPGKLPYQEFRKFSSKYYSVKVNRDTIHVASQFAARNQLPGYIRDEMLSHICLRYKTEGLKQKEALDSLPKGIRSSIAYHLFFPFPWGFFYLHAPTEYFPPRELVILQNEAPIDVYIIVSGAVEERFMIDGVEKVQRVLSAGEIFGEIGALCSVPQPFAFCTAKISQLLRVSTAMLKNIIEENKEDEQVVLNNIFQKTAQNQRFPADVTVKSLEKLNEKFRKQNGNSTFNQENESEAQGRVTPCCRNDHGKELDESERHRHGTIHKAAKQNNFNKKNDFTVKGEGTEKYIPTEWMCMESMDRGKTNVHQRTLTDGSIAVSEKAHDITQNTRGHTKIRDSRVKRDLQGITDICTEDSIYSDKGGGSMVPSERKRVIIHVHSQRNKSLSEPCAKVINLPGSLDEIFNIAWQAASFLEKSFQLYVTECLGHKFSGYCPTKLFNQEYAEIDDITVIRDGDHLFLTES</sequence>
<comment type="domain">
    <text evidence="13">The segment S4 is probably the voltage-sensor and is characterized by a series of positively charged amino acids. The pore-forming region H5 is enclosed by the transmembrane segments S5 and S6 in the Shaker-type (1P/6TM) and contains the GYGD signature motif which seems to be involved in potassium selectivity.</text>
</comment>
<keyword evidence="12 13" id="KW-0407">Ion channel</keyword>